<gene>
    <name evidence="2" type="ORF">EC957_000697</name>
</gene>
<keyword evidence="3" id="KW-1185">Reference proteome</keyword>
<dbReference type="AlphaFoldDB" id="A0A9P6FH39"/>
<feature type="region of interest" description="Disordered" evidence="1">
    <location>
        <begin position="82"/>
        <end position="114"/>
    </location>
</feature>
<sequence>MFLHSGAGEYRRLLFHNAFNFVHREPFSTTSHNRIKSQPDRPNHLNRKQHSYVETNSKSDEAELVSAVRTARRESITSSFARMEIRQSNSPKQRPLPAAQPATQSKAQHEKDNMHGSDLLHTTLEKRIGSLKTSFTEKQRLALQAIILGSQTKDAQPATFDARLSTSVTATAAYRDKQADGENKGVPLLPDSQVDVGNSSALASIESYSGCDSTGTAIIFEQSFFKSQGRY</sequence>
<organism evidence="2 3">
    <name type="scientific">Mortierella hygrophila</name>
    <dbReference type="NCBI Taxonomy" id="979708"/>
    <lineage>
        <taxon>Eukaryota</taxon>
        <taxon>Fungi</taxon>
        <taxon>Fungi incertae sedis</taxon>
        <taxon>Mucoromycota</taxon>
        <taxon>Mortierellomycotina</taxon>
        <taxon>Mortierellomycetes</taxon>
        <taxon>Mortierellales</taxon>
        <taxon>Mortierellaceae</taxon>
        <taxon>Mortierella</taxon>
    </lineage>
</organism>
<feature type="region of interest" description="Disordered" evidence="1">
    <location>
        <begin position="28"/>
        <end position="47"/>
    </location>
</feature>
<evidence type="ECO:0000256" key="1">
    <source>
        <dbReference type="SAM" id="MobiDB-lite"/>
    </source>
</evidence>
<comment type="caution">
    <text evidence="2">The sequence shown here is derived from an EMBL/GenBank/DDBJ whole genome shotgun (WGS) entry which is preliminary data.</text>
</comment>
<evidence type="ECO:0000313" key="2">
    <source>
        <dbReference type="EMBL" id="KAF9550395.1"/>
    </source>
</evidence>
<name>A0A9P6FH39_9FUNG</name>
<reference evidence="2" key="1">
    <citation type="journal article" date="2020" name="Fungal Divers.">
        <title>Resolving the Mortierellaceae phylogeny through synthesis of multi-gene phylogenetics and phylogenomics.</title>
        <authorList>
            <person name="Vandepol N."/>
            <person name="Liber J."/>
            <person name="Desiro A."/>
            <person name="Na H."/>
            <person name="Kennedy M."/>
            <person name="Barry K."/>
            <person name="Grigoriev I.V."/>
            <person name="Miller A.N."/>
            <person name="O'Donnell K."/>
            <person name="Stajich J.E."/>
            <person name="Bonito G."/>
        </authorList>
    </citation>
    <scope>NUCLEOTIDE SEQUENCE</scope>
    <source>
        <strain evidence="2">NRRL 2591</strain>
    </source>
</reference>
<accession>A0A9P6FH39</accession>
<feature type="compositionally biased region" description="Polar residues" evidence="1">
    <location>
        <begin position="82"/>
        <end position="92"/>
    </location>
</feature>
<evidence type="ECO:0000313" key="3">
    <source>
        <dbReference type="Proteomes" id="UP000723463"/>
    </source>
</evidence>
<proteinExistence type="predicted"/>
<dbReference type="EMBL" id="JAAAXW010000011">
    <property type="protein sequence ID" value="KAF9550395.1"/>
    <property type="molecule type" value="Genomic_DNA"/>
</dbReference>
<protein>
    <submittedName>
        <fullName evidence="2">Uncharacterized protein</fullName>
    </submittedName>
</protein>
<dbReference type="Proteomes" id="UP000723463">
    <property type="component" value="Unassembled WGS sequence"/>
</dbReference>